<organism evidence="1 2">
    <name type="scientific">Vibrio fluvialis PG41</name>
    <dbReference type="NCBI Taxonomy" id="1336752"/>
    <lineage>
        <taxon>Bacteria</taxon>
        <taxon>Pseudomonadati</taxon>
        <taxon>Pseudomonadota</taxon>
        <taxon>Gammaproteobacteria</taxon>
        <taxon>Vibrionales</taxon>
        <taxon>Vibrionaceae</taxon>
        <taxon>Vibrio</taxon>
    </lineage>
</organism>
<dbReference type="PATRIC" id="fig|1336752.4.peg.4802"/>
<dbReference type="InterPro" id="IPR018550">
    <property type="entry name" value="Lipid-A_deacylase-rel"/>
</dbReference>
<proteinExistence type="predicted"/>
<sequence length="214" mass="24545">MLSGLRPVLVDRRKAFSYQNRYCELKLYLSIIMKIYMMNVCLCRSLIVGVSFCFSSAVYCQSWFDSVSVGAGTSFDHEFLAHIGIQHNFDKQWWESDSGSLSAYLDLSLNNWSLPGKDDLRIVAISPVFSYQFSTRLFGAKPNLECGIGGSYISEYVFNDRDMGGKFQFEDRIAFGLRYDFGTLMLTYLHYSNGGIYSQNAGMNSVLLKFRYFW</sequence>
<dbReference type="Proteomes" id="UP000014854">
    <property type="component" value="Unassembled WGS sequence"/>
</dbReference>
<evidence type="ECO:0008006" key="3">
    <source>
        <dbReference type="Google" id="ProtNLM"/>
    </source>
</evidence>
<comment type="caution">
    <text evidence="1">The sequence shown here is derived from an EMBL/GenBank/DDBJ whole genome shotgun (WGS) entry which is preliminary data.</text>
</comment>
<name>S7JAJ3_VIBFL</name>
<reference evidence="1 2" key="1">
    <citation type="journal article" date="2013" name="Gut Pathog.">
        <title>Evidence of a new metabolic capacity in an emerging diarrheal pathogen: lessons from the draft genomes of Vibrio fluvialis strains PG41 and I21563.</title>
        <authorList>
            <person name="Khatri I."/>
            <person name="Mahajan S."/>
            <person name="Dureja C."/>
            <person name="Subramanian S."/>
            <person name="Raychaudhuri S."/>
        </authorList>
    </citation>
    <scope>NUCLEOTIDE SEQUENCE [LARGE SCALE GENOMIC DNA]</scope>
    <source>
        <strain evidence="1 2">PG41</strain>
    </source>
</reference>
<evidence type="ECO:0000313" key="2">
    <source>
        <dbReference type="Proteomes" id="UP000014854"/>
    </source>
</evidence>
<dbReference type="EMBL" id="ASXS01000037">
    <property type="protein sequence ID" value="EPP19205.1"/>
    <property type="molecule type" value="Genomic_DNA"/>
</dbReference>
<dbReference type="AlphaFoldDB" id="S7JAJ3"/>
<evidence type="ECO:0000313" key="1">
    <source>
        <dbReference type="EMBL" id="EPP19205.1"/>
    </source>
</evidence>
<protein>
    <recommendedName>
        <fullName evidence="3">Acyloxyacyl hydrolase</fullName>
    </recommendedName>
</protein>
<dbReference type="Pfam" id="PF09411">
    <property type="entry name" value="PagL"/>
    <property type="match status" value="1"/>
</dbReference>
<dbReference type="Gene3D" id="2.40.160.20">
    <property type="match status" value="1"/>
</dbReference>
<gene>
    <name evidence="1" type="ORF">L910_3438</name>
</gene>
<accession>S7JAJ3</accession>